<dbReference type="GO" id="GO:0008982">
    <property type="term" value="F:protein-N(PI)-phosphohistidine-sugar phosphotransferase activity"/>
    <property type="evidence" value="ECO:0007669"/>
    <property type="project" value="InterPro"/>
</dbReference>
<dbReference type="Pfam" id="PF13303">
    <property type="entry name" value="PTS_EIIC_2"/>
    <property type="match status" value="1"/>
</dbReference>
<comment type="caution">
    <text evidence="10">The sequence shown here is derived from an EMBL/GenBank/DDBJ whole genome shotgun (WGS) entry which is preliminary data.</text>
</comment>
<feature type="transmembrane region" description="Helical" evidence="8">
    <location>
        <begin position="181"/>
        <end position="206"/>
    </location>
</feature>
<feature type="transmembrane region" description="Helical" evidence="8">
    <location>
        <begin position="318"/>
        <end position="338"/>
    </location>
</feature>
<keyword evidence="11" id="KW-1185">Reference proteome</keyword>
<dbReference type="GO" id="GO:0005886">
    <property type="term" value="C:plasma membrane"/>
    <property type="evidence" value="ECO:0007669"/>
    <property type="project" value="UniProtKB-SubCell"/>
</dbReference>
<reference evidence="10 11" key="1">
    <citation type="submission" date="2019-03" db="EMBL/GenBank/DDBJ databases">
        <title>Genomic Encyclopedia of Type Strains, Phase IV (KMG-IV): sequencing the most valuable type-strain genomes for metagenomic binning, comparative biology and taxonomic classification.</title>
        <authorList>
            <person name="Goeker M."/>
        </authorList>
    </citation>
    <scope>NUCLEOTIDE SEQUENCE [LARGE SCALE GENOMIC DNA]</scope>
    <source>
        <strain evidence="10 11">DSM 28559</strain>
    </source>
</reference>
<feature type="domain" description="Phosphotransferase system EIIC" evidence="9">
    <location>
        <begin position="15"/>
        <end position="354"/>
    </location>
</feature>
<evidence type="ECO:0000256" key="5">
    <source>
        <dbReference type="ARBA" id="ARBA00022692"/>
    </source>
</evidence>
<keyword evidence="5 8" id="KW-0812">Transmembrane</keyword>
<evidence type="ECO:0000259" key="9">
    <source>
        <dbReference type="Pfam" id="PF13303"/>
    </source>
</evidence>
<dbReference type="AlphaFoldDB" id="A0A4R2LB14"/>
<dbReference type="OrthoDB" id="396983at2"/>
<dbReference type="RefSeq" id="WP_132091272.1">
    <property type="nucleotide sequence ID" value="NZ_JANKAQ010000008.1"/>
</dbReference>
<keyword evidence="2" id="KW-0813">Transport</keyword>
<dbReference type="GO" id="GO:0009401">
    <property type="term" value="P:phosphoenolpyruvate-dependent sugar phosphotransferase system"/>
    <property type="evidence" value="ECO:0007669"/>
    <property type="project" value="InterPro"/>
</dbReference>
<evidence type="ECO:0000256" key="1">
    <source>
        <dbReference type="ARBA" id="ARBA00004651"/>
    </source>
</evidence>
<dbReference type="Proteomes" id="UP000295711">
    <property type="component" value="Unassembled WGS sequence"/>
</dbReference>
<feature type="transmembrane region" description="Helical" evidence="8">
    <location>
        <begin position="262"/>
        <end position="283"/>
    </location>
</feature>
<evidence type="ECO:0000256" key="8">
    <source>
        <dbReference type="SAM" id="Phobius"/>
    </source>
</evidence>
<sequence length="356" mass="36436">MKGIQRFLSHIFIDGLSGMGLGLFSTLIIGTIMKQVGDMIGGDIGAYISAFALVAQRLTGAGIGVGVAYKFKESVYVTLSAAAAGMIGAYASAISAGTLFAENGAMVLSGPGEPLGAFIAAYIGIELGHLVAGRTKIDLLVTPAVTILTGGVVGIIVGPPISGFMSWLGGIINWGTEQQPIVMGIVVSVVMGMVLTLPISSAALGIILGLNGVAAGAATIGCCCQMIGFAVISYRDNGLGGLLSQGLGTSMLQVPNIVRRPLIWVPSILSSALLGPIAISPLFHMVNNATGSGMGTSGLVGSIMTYQTMVAMESPVLVLIKIMVFHFLLPAVVTMGVAQGMRKMGYIRNGDMKLNV</sequence>
<feature type="transmembrane region" description="Helical" evidence="8">
    <location>
        <begin position="295"/>
        <end position="312"/>
    </location>
</feature>
<evidence type="ECO:0000256" key="3">
    <source>
        <dbReference type="ARBA" id="ARBA00022475"/>
    </source>
</evidence>
<protein>
    <recommendedName>
        <fullName evidence="9">Phosphotransferase system EIIC domain-containing protein</fullName>
    </recommendedName>
</protein>
<dbReference type="EMBL" id="SLXA01000006">
    <property type="protein sequence ID" value="TCO84630.1"/>
    <property type="molecule type" value="Genomic_DNA"/>
</dbReference>
<keyword evidence="7 8" id="KW-0472">Membrane</keyword>
<dbReference type="InterPro" id="IPR003352">
    <property type="entry name" value="PTS_EIIC"/>
</dbReference>
<keyword evidence="6 8" id="KW-1133">Transmembrane helix</keyword>
<feature type="transmembrane region" description="Helical" evidence="8">
    <location>
        <begin position="115"/>
        <end position="132"/>
    </location>
</feature>
<evidence type="ECO:0000256" key="2">
    <source>
        <dbReference type="ARBA" id="ARBA00022448"/>
    </source>
</evidence>
<feature type="transmembrane region" description="Helical" evidence="8">
    <location>
        <begin position="139"/>
        <end position="161"/>
    </location>
</feature>
<evidence type="ECO:0000256" key="4">
    <source>
        <dbReference type="ARBA" id="ARBA00022597"/>
    </source>
</evidence>
<evidence type="ECO:0000313" key="11">
    <source>
        <dbReference type="Proteomes" id="UP000295711"/>
    </source>
</evidence>
<proteinExistence type="predicted"/>
<evidence type="ECO:0000313" key="10">
    <source>
        <dbReference type="EMBL" id="TCO84630.1"/>
    </source>
</evidence>
<evidence type="ECO:0000256" key="6">
    <source>
        <dbReference type="ARBA" id="ARBA00022989"/>
    </source>
</evidence>
<accession>A0A4R2LB14</accession>
<feature type="transmembrane region" description="Helical" evidence="8">
    <location>
        <begin position="213"/>
        <end position="234"/>
    </location>
</feature>
<organism evidence="10 11">
    <name type="scientific">Frisingicoccus caecimuris</name>
    <dbReference type="NCBI Taxonomy" id="1796636"/>
    <lineage>
        <taxon>Bacteria</taxon>
        <taxon>Bacillati</taxon>
        <taxon>Bacillota</taxon>
        <taxon>Clostridia</taxon>
        <taxon>Lachnospirales</taxon>
        <taxon>Lachnospiraceae</taxon>
        <taxon>Frisingicoccus</taxon>
    </lineage>
</organism>
<feature type="transmembrane region" description="Helical" evidence="8">
    <location>
        <begin position="75"/>
        <end position="95"/>
    </location>
</feature>
<keyword evidence="3" id="KW-1003">Cell membrane</keyword>
<gene>
    <name evidence="10" type="ORF">EV212_10657</name>
</gene>
<feature type="transmembrane region" description="Helical" evidence="8">
    <location>
        <begin position="44"/>
        <end position="68"/>
    </location>
</feature>
<feature type="transmembrane region" description="Helical" evidence="8">
    <location>
        <begin position="12"/>
        <end position="32"/>
    </location>
</feature>
<keyword evidence="4" id="KW-0762">Sugar transport</keyword>
<comment type="subcellular location">
    <subcellularLocation>
        <location evidence="1">Cell membrane</location>
        <topology evidence="1">Multi-pass membrane protein</topology>
    </subcellularLocation>
</comment>
<name>A0A4R2LB14_9FIRM</name>
<evidence type="ECO:0000256" key="7">
    <source>
        <dbReference type="ARBA" id="ARBA00023136"/>
    </source>
</evidence>